<comment type="caution">
    <text evidence="9">The sequence shown here is derived from an EMBL/GenBank/DDBJ whole genome shotgun (WGS) entry which is preliminary data.</text>
</comment>
<dbReference type="InterPro" id="IPR019815">
    <property type="entry name" value="Translation_initiation_fac_3_C"/>
</dbReference>
<dbReference type="Gene3D" id="3.30.110.10">
    <property type="entry name" value="Translation initiation factor 3 (IF-3), C-terminal domain"/>
    <property type="match status" value="1"/>
</dbReference>
<organism evidence="9 10">
    <name type="scientific">Candidatus Phytoplasma citri</name>
    <dbReference type="NCBI Taxonomy" id="180978"/>
    <lineage>
        <taxon>Bacteria</taxon>
        <taxon>Bacillati</taxon>
        <taxon>Mycoplasmatota</taxon>
        <taxon>Mollicutes</taxon>
        <taxon>Acholeplasmatales</taxon>
        <taxon>Acholeplasmataceae</taxon>
        <taxon>Candidatus Phytoplasma</taxon>
        <taxon>16SrII (Peanut WB group)</taxon>
    </lineage>
</organism>
<dbReference type="InterPro" id="IPR001288">
    <property type="entry name" value="Translation_initiation_fac_3"/>
</dbReference>
<evidence type="ECO:0000313" key="11">
    <source>
        <dbReference type="Proteomes" id="UP001383392"/>
    </source>
</evidence>
<dbReference type="PROSITE" id="PS00938">
    <property type="entry name" value="IF3"/>
    <property type="match status" value="1"/>
</dbReference>
<evidence type="ECO:0000313" key="10">
    <source>
        <dbReference type="Proteomes" id="UP000189722"/>
    </source>
</evidence>
<dbReference type="Pfam" id="PF05198">
    <property type="entry name" value="IF3_N"/>
    <property type="match status" value="1"/>
</dbReference>
<evidence type="ECO:0000256" key="1">
    <source>
        <dbReference type="ARBA" id="ARBA00005439"/>
    </source>
</evidence>
<dbReference type="STRING" id="180978.B2G44_00155"/>
<comment type="subunit">
    <text evidence="5">Monomer.</text>
</comment>
<keyword evidence="11" id="KW-1185">Reference proteome</keyword>
<keyword evidence="3 5" id="KW-0648">Protein biosynthesis</keyword>
<dbReference type="AlphaFoldDB" id="A0A1S9M623"/>
<sequence>MSFLYNEKVPAGEYLVINNQGKQLGIFQKEQIFDLAEQQNEDFVLINTHSNPKVVRLVNYSKFYYEQQKKIKQNRKKQHNQINIKTICVSPRIQDNDLYVKIKKAEDFLKSGHKVKINMLLPGRMAINPSIGSDIFKKIISALNLVSKVDIPPKIEGNQINSLLVPLKSN</sequence>
<reference evidence="9 10" key="1">
    <citation type="submission" date="2017-02" db="EMBL/GenBank/DDBJ databases">
        <title>A draft genome of 'Candidatus Phytoplasma aurantifolia' the agent of the witches-broom disease of lime.</title>
        <authorList>
            <person name="Foissac X."/>
            <person name="Carle P."/>
        </authorList>
    </citation>
    <scope>NUCLEOTIDE SEQUENCE [LARGE SCALE GENOMIC DNA]</scope>
    <source>
        <strain evidence="9 10">WBDL</strain>
    </source>
</reference>
<comment type="function">
    <text evidence="5">IF-3 binds to the 30S ribosomal subunit and shifts the equilibrium between 70S ribosomes and their 50S and 30S subunits in favor of the free subunits, thus enhancing the availability of 30S subunits on which protein synthesis initiation begins.</text>
</comment>
<evidence type="ECO:0000313" key="8">
    <source>
        <dbReference type="EMBL" id="MEK0308886.1"/>
    </source>
</evidence>
<dbReference type="PANTHER" id="PTHR10938:SF0">
    <property type="entry name" value="TRANSLATION INITIATION FACTOR IF-3, MITOCHONDRIAL"/>
    <property type="match status" value="1"/>
</dbReference>
<dbReference type="InterPro" id="IPR019814">
    <property type="entry name" value="Translation_initiation_fac_3_N"/>
</dbReference>
<comment type="similarity">
    <text evidence="1 5">Belongs to the IF-3 family.</text>
</comment>
<dbReference type="GO" id="GO:0005829">
    <property type="term" value="C:cytosol"/>
    <property type="evidence" value="ECO:0007669"/>
    <property type="project" value="TreeGrafter"/>
</dbReference>
<dbReference type="NCBIfam" id="TIGR00168">
    <property type="entry name" value="infC"/>
    <property type="match status" value="1"/>
</dbReference>
<evidence type="ECO:0000256" key="3">
    <source>
        <dbReference type="ARBA" id="ARBA00022917"/>
    </source>
</evidence>
<dbReference type="Proteomes" id="UP000189722">
    <property type="component" value="Unassembled WGS sequence"/>
</dbReference>
<dbReference type="SUPFAM" id="SSF55200">
    <property type="entry name" value="Translation initiation factor IF3, C-terminal domain"/>
    <property type="match status" value="1"/>
</dbReference>
<feature type="domain" description="Translation initiation factor 3 N-terminal" evidence="7">
    <location>
        <begin position="6"/>
        <end position="73"/>
    </location>
</feature>
<dbReference type="RefSeq" id="WP_257616343.1">
    <property type="nucleotide sequence ID" value="NZ_JBDPDC010000026.1"/>
</dbReference>
<dbReference type="EMBL" id="JAOSJG010000001">
    <property type="protein sequence ID" value="MEK0308886.1"/>
    <property type="molecule type" value="Genomic_DNA"/>
</dbReference>
<evidence type="ECO:0000259" key="6">
    <source>
        <dbReference type="Pfam" id="PF00707"/>
    </source>
</evidence>
<evidence type="ECO:0000256" key="5">
    <source>
        <dbReference type="RuleBase" id="RU000646"/>
    </source>
</evidence>
<reference evidence="8 11" key="2">
    <citation type="journal article" date="2023" name="Int. J. Syst. Evol. Microbiol.">
        <title>The observation of taxonomic boundaries for the 16SrII and 16SrXXV phytoplasmas using genome-based delimitation.</title>
        <authorList>
            <person name="Rodrigues Jardim B."/>
            <person name="Tran-Nguyen L.T.T."/>
            <person name="Gambley C."/>
            <person name="Al-Sadi A.M."/>
            <person name="Al-Subhi A.M."/>
            <person name="Foissac X."/>
            <person name="Salar P."/>
            <person name="Cai H."/>
            <person name="Yang J.Y."/>
            <person name="Davis R."/>
            <person name="Jones L."/>
            <person name="Rodoni B."/>
            <person name="Constable F.E."/>
        </authorList>
    </citation>
    <scope>NUCLEOTIDE SEQUENCE [LARGE SCALE GENOMIC DNA]</scope>
    <source>
        <strain evidence="8">BAWM-OMN-P75</strain>
    </source>
</reference>
<name>A0A1S9M623_9MOLU</name>
<dbReference type="Pfam" id="PF00707">
    <property type="entry name" value="IF3_C"/>
    <property type="match status" value="1"/>
</dbReference>
<protein>
    <recommendedName>
        <fullName evidence="4 5">Translation initiation factor IF-3</fullName>
    </recommendedName>
</protein>
<dbReference type="SUPFAM" id="SSF54364">
    <property type="entry name" value="Translation initiation factor IF3, N-terminal domain"/>
    <property type="match status" value="1"/>
</dbReference>
<dbReference type="GO" id="GO:0016020">
    <property type="term" value="C:membrane"/>
    <property type="evidence" value="ECO:0007669"/>
    <property type="project" value="TreeGrafter"/>
</dbReference>
<dbReference type="InterPro" id="IPR036788">
    <property type="entry name" value="T_IF-3_C_sf"/>
</dbReference>
<feature type="domain" description="Translation initiation factor 3 C-terminal" evidence="6">
    <location>
        <begin position="82"/>
        <end position="166"/>
    </location>
</feature>
<gene>
    <name evidence="8" type="primary">infC</name>
    <name evidence="9" type="ORF">B2G44_00155</name>
    <name evidence="8" type="ORF">OC712_00050</name>
</gene>
<dbReference type="Gene3D" id="3.10.20.80">
    <property type="entry name" value="Translation initiation factor 3 (IF-3), N-terminal domain"/>
    <property type="match status" value="1"/>
</dbReference>
<evidence type="ECO:0000256" key="4">
    <source>
        <dbReference type="NCBIfam" id="TIGR00168"/>
    </source>
</evidence>
<dbReference type="Proteomes" id="UP001383392">
    <property type="component" value="Unassembled WGS sequence"/>
</dbReference>
<dbReference type="GO" id="GO:0003743">
    <property type="term" value="F:translation initiation factor activity"/>
    <property type="evidence" value="ECO:0007669"/>
    <property type="project" value="UniProtKB-UniRule"/>
</dbReference>
<dbReference type="EMBL" id="MWKN01000002">
    <property type="protein sequence ID" value="OOP60559.1"/>
    <property type="molecule type" value="Genomic_DNA"/>
</dbReference>
<dbReference type="GO" id="GO:0032790">
    <property type="term" value="P:ribosome disassembly"/>
    <property type="evidence" value="ECO:0007669"/>
    <property type="project" value="TreeGrafter"/>
</dbReference>
<evidence type="ECO:0000256" key="2">
    <source>
        <dbReference type="ARBA" id="ARBA00022540"/>
    </source>
</evidence>
<proteinExistence type="inferred from homology"/>
<dbReference type="InterPro" id="IPR019813">
    <property type="entry name" value="Translation_initiation_fac3_CS"/>
</dbReference>
<comment type="subcellular location">
    <subcellularLocation>
        <location evidence="5">Cytoplasm</location>
    </subcellularLocation>
</comment>
<dbReference type="GO" id="GO:0043022">
    <property type="term" value="F:ribosome binding"/>
    <property type="evidence" value="ECO:0007669"/>
    <property type="project" value="TreeGrafter"/>
</dbReference>
<keyword evidence="2 5" id="KW-0396">Initiation factor</keyword>
<dbReference type="InterPro" id="IPR036787">
    <property type="entry name" value="T_IF-3_N_sf"/>
</dbReference>
<dbReference type="PANTHER" id="PTHR10938">
    <property type="entry name" value="TRANSLATION INITIATION FACTOR IF-3"/>
    <property type="match status" value="1"/>
</dbReference>
<accession>A0A1S9M623</accession>
<evidence type="ECO:0000313" key="9">
    <source>
        <dbReference type="EMBL" id="OOP60559.1"/>
    </source>
</evidence>
<evidence type="ECO:0000259" key="7">
    <source>
        <dbReference type="Pfam" id="PF05198"/>
    </source>
</evidence>